<evidence type="ECO:0000256" key="13">
    <source>
        <dbReference type="ARBA" id="ARBA00023328"/>
    </source>
</evidence>
<comment type="caution">
    <text evidence="21">The sequence shown here is derived from an EMBL/GenBank/DDBJ whole genome shotgun (WGS) entry which is preliminary data.</text>
</comment>
<keyword evidence="11 16" id="KW-0472">Membrane</keyword>
<evidence type="ECO:0000256" key="10">
    <source>
        <dbReference type="ARBA" id="ARBA00022989"/>
    </source>
</evidence>
<dbReference type="Proteomes" id="UP001141552">
    <property type="component" value="Unassembled WGS sequence"/>
</dbReference>
<dbReference type="GO" id="GO:0016409">
    <property type="term" value="F:palmitoyltransferase activity"/>
    <property type="evidence" value="ECO:0007669"/>
    <property type="project" value="InterPro"/>
</dbReference>
<dbReference type="SMART" id="SM00468">
    <property type="entry name" value="PreSET"/>
    <property type="match status" value="1"/>
</dbReference>
<reference evidence="21" key="2">
    <citation type="journal article" date="2023" name="Plants (Basel)">
        <title>Annotation of the Turnera subulata (Passifloraceae) Draft Genome Reveals the S-Locus Evolved after the Divergence of Turneroideae from Passifloroideae in a Stepwise Manner.</title>
        <authorList>
            <person name="Henning P.M."/>
            <person name="Roalson E.H."/>
            <person name="Mir W."/>
            <person name="McCubbin A.G."/>
            <person name="Shore J.S."/>
        </authorList>
    </citation>
    <scope>NUCLEOTIDE SEQUENCE</scope>
    <source>
        <strain evidence="21">F60SS</strain>
    </source>
</reference>
<evidence type="ECO:0000259" key="20">
    <source>
        <dbReference type="PROSITE" id="PS51015"/>
    </source>
</evidence>
<dbReference type="Pfam" id="PF02182">
    <property type="entry name" value="SAD_SRA"/>
    <property type="match status" value="1"/>
</dbReference>
<dbReference type="SUPFAM" id="SSF82199">
    <property type="entry name" value="SET domain"/>
    <property type="match status" value="1"/>
</dbReference>
<feature type="region of interest" description="Disordered" evidence="15">
    <location>
        <begin position="949"/>
        <end position="990"/>
    </location>
</feature>
<dbReference type="EMBL" id="JAKUCV010001000">
    <property type="protein sequence ID" value="KAJ4848102.1"/>
    <property type="molecule type" value="Genomic_DNA"/>
</dbReference>
<evidence type="ECO:0000256" key="8">
    <source>
        <dbReference type="ARBA" id="ARBA00022692"/>
    </source>
</evidence>
<accession>A0A9Q0JP89</accession>
<dbReference type="InterPro" id="IPR036987">
    <property type="entry name" value="SRA-YDG_sf"/>
</dbReference>
<evidence type="ECO:0000256" key="5">
    <source>
        <dbReference type="ARBA" id="ARBA00022603"/>
    </source>
</evidence>
<dbReference type="PROSITE" id="PS51015">
    <property type="entry name" value="YDG"/>
    <property type="match status" value="1"/>
</dbReference>
<keyword evidence="10 16" id="KW-1133">Transmembrane helix</keyword>
<dbReference type="GO" id="GO:0012505">
    <property type="term" value="C:endomembrane system"/>
    <property type="evidence" value="ECO:0007669"/>
    <property type="project" value="UniProtKB-SubCell"/>
</dbReference>
<dbReference type="InterPro" id="IPR003105">
    <property type="entry name" value="SRA_YDG"/>
</dbReference>
<dbReference type="InterPro" id="IPR007728">
    <property type="entry name" value="Pre-SET_dom"/>
</dbReference>
<keyword evidence="7" id="KW-0949">S-adenosyl-L-methionine</keyword>
<dbReference type="InterPro" id="IPR051357">
    <property type="entry name" value="H3K9_HMTase_SUVAR3-9"/>
</dbReference>
<sequence>MGDRVLNVKPLRSLKPIFSPPPSNTPNLQGPASPFVSVPPSGPFPPGFSPFFPFAGTAASRQNNRTPISTAVPINSFRSPTPRSAQGDANGDAGSSSKRARRGQQNRKPSSADVDTDTMVDNILESYNLVEFDMSRRADGDKEAVGYIILIFNLFRRRIAQLEESRDSSPGQARRPDLRAGTVLMNKGMRTNVKKRIGAVPGVEVGDIFFFRMELCVIGLHAPSMAGIDYMSVKISQEDEPLAVSIVSSGGYEDNNEDEDVLIYSGQGGNNSLFNRDKEAVDQKLERGNLALEKSLHRGNEVRVIRGMKDVCNPNTKVYVYDGLYKIQESWVEKIKSGSNVFKYKLVRVPGQAEAFKMWKKIQQWKDGVSVTPRLGAILQDLTSGGENIPVSLFNDVDNDKGPPYFTYSKGLKYPKPVHSGEPLVGCSCVGACMPDSGNCSCIHKNEGYLPYLANGILVSPKSLIYECGASCKCPPNCRNRASQGGVKLRLEVFKTKDKGWGLRSWDPIRAGAFVCEYAGEVIDTSKLVEPGAGNEENYVFDGTRTHHPGDVMPGDPSDGPKFPFPLVISAKNAGNVARFMNHSCSPNLWWQPILRANNKEFDAHVGFYAIRHIPPMTELTYSYGMVPPGKPNNGRKNCLCGSPKCRGSKAAGEKEIRCWELLGLTNCNQMQDFSFLFLTSGRDPGIIPRNAEPPEAEETASVMSTSMEWVNNRISDLKLPRTKDVMVNGHVVKVKFCDTCLLYRPPRASHCSICNNCVQKFDHHCPWVGQCIGLRNYPFFICFISSSTMLCIYVFVFSWINVLRQKGSLWFVMAHDIVSVVLIIYCFIAVWFVGGLTVFHLYLISTNQTTYENFRYRYDKRKNPFRKGVVSNFKEVFLSKIPPSMINFREWVFEDDEGSSVNSEGRFNKSFARPKVAAFDIEMGNKVGKDGMTLPSMLQNFDYNGLENDMKKKGEGNPMVFPSKNQDSSNLDKSSSIDKSDAVDSLRKK</sequence>
<keyword evidence="8 16" id="KW-0812">Transmembrane</keyword>
<dbReference type="InterPro" id="IPR001594">
    <property type="entry name" value="Palmitoyltrfase_DHHC"/>
</dbReference>
<dbReference type="PANTHER" id="PTHR45660">
    <property type="entry name" value="HISTONE-LYSINE N-METHYLTRANSFERASE SETMAR"/>
    <property type="match status" value="1"/>
</dbReference>
<proteinExistence type="inferred from homology"/>
<organism evidence="21 22">
    <name type="scientific">Turnera subulata</name>
    <dbReference type="NCBI Taxonomy" id="218843"/>
    <lineage>
        <taxon>Eukaryota</taxon>
        <taxon>Viridiplantae</taxon>
        <taxon>Streptophyta</taxon>
        <taxon>Embryophyta</taxon>
        <taxon>Tracheophyta</taxon>
        <taxon>Spermatophyta</taxon>
        <taxon>Magnoliopsida</taxon>
        <taxon>eudicotyledons</taxon>
        <taxon>Gunneridae</taxon>
        <taxon>Pentapetalae</taxon>
        <taxon>rosids</taxon>
        <taxon>fabids</taxon>
        <taxon>Malpighiales</taxon>
        <taxon>Passifloraceae</taxon>
        <taxon>Turnera</taxon>
    </lineage>
</organism>
<dbReference type="InterPro" id="IPR046341">
    <property type="entry name" value="SET_dom_sf"/>
</dbReference>
<comment type="subcellular location">
    <subcellularLocation>
        <location evidence="2">Chromosome</location>
        <location evidence="2">Centromere</location>
    </subcellularLocation>
    <subcellularLocation>
        <location evidence="1">Endomembrane system</location>
        <topology evidence="1">Multi-pass membrane protein</topology>
    </subcellularLocation>
    <subcellularLocation>
        <location evidence="14">Nucleus</location>
    </subcellularLocation>
</comment>
<dbReference type="GO" id="GO:0008270">
    <property type="term" value="F:zinc ion binding"/>
    <property type="evidence" value="ECO:0007669"/>
    <property type="project" value="InterPro"/>
</dbReference>
<dbReference type="PROSITE" id="PS50280">
    <property type="entry name" value="SET"/>
    <property type="match status" value="1"/>
</dbReference>
<evidence type="ECO:0000256" key="14">
    <source>
        <dbReference type="PROSITE-ProRule" id="PRU00358"/>
    </source>
</evidence>
<dbReference type="GO" id="GO:0003690">
    <property type="term" value="F:double-stranded DNA binding"/>
    <property type="evidence" value="ECO:0007669"/>
    <property type="project" value="TreeGrafter"/>
</dbReference>
<evidence type="ECO:0000256" key="16">
    <source>
        <dbReference type="SAM" id="Phobius"/>
    </source>
</evidence>
<dbReference type="Gene3D" id="2.30.280.10">
    <property type="entry name" value="SRA-YDG"/>
    <property type="match status" value="1"/>
</dbReference>
<keyword evidence="13" id="KW-0137">Centromere</keyword>
<protein>
    <recommendedName>
        <fullName evidence="23">Histone-lysine N-methyltransferase</fullName>
    </recommendedName>
</protein>
<dbReference type="SMART" id="SM00317">
    <property type="entry name" value="SET"/>
    <property type="match status" value="1"/>
</dbReference>
<comment type="similarity">
    <text evidence="3">Belongs to the DHHC palmitoyltransferase family.</text>
</comment>
<dbReference type="InterPro" id="IPR003616">
    <property type="entry name" value="Post-SET_dom"/>
</dbReference>
<dbReference type="AlphaFoldDB" id="A0A9Q0JP89"/>
<feature type="domain" description="SET" evidence="17">
    <location>
        <begin position="489"/>
        <end position="625"/>
    </location>
</feature>
<keyword evidence="4" id="KW-0158">Chromosome</keyword>
<dbReference type="GO" id="GO:0000775">
    <property type="term" value="C:chromosome, centromeric region"/>
    <property type="evidence" value="ECO:0007669"/>
    <property type="project" value="UniProtKB-SubCell"/>
</dbReference>
<feature type="transmembrane region" description="Helical" evidence="16">
    <location>
        <begin position="821"/>
        <end position="844"/>
    </location>
</feature>
<feature type="domain" description="Pre-SET" evidence="18">
    <location>
        <begin position="425"/>
        <end position="486"/>
    </location>
</feature>
<evidence type="ECO:0000256" key="9">
    <source>
        <dbReference type="ARBA" id="ARBA00022853"/>
    </source>
</evidence>
<evidence type="ECO:0000256" key="6">
    <source>
        <dbReference type="ARBA" id="ARBA00022679"/>
    </source>
</evidence>
<dbReference type="GO" id="GO:0042054">
    <property type="term" value="F:histone methyltransferase activity"/>
    <property type="evidence" value="ECO:0007669"/>
    <property type="project" value="InterPro"/>
</dbReference>
<dbReference type="PROSITE" id="PS50868">
    <property type="entry name" value="POST_SET"/>
    <property type="match status" value="1"/>
</dbReference>
<dbReference type="InterPro" id="IPR001214">
    <property type="entry name" value="SET_dom"/>
</dbReference>
<dbReference type="PROSITE" id="PS50867">
    <property type="entry name" value="PRE_SET"/>
    <property type="match status" value="1"/>
</dbReference>
<dbReference type="SMART" id="SM00466">
    <property type="entry name" value="SRA"/>
    <property type="match status" value="1"/>
</dbReference>
<dbReference type="InterPro" id="IPR015947">
    <property type="entry name" value="PUA-like_sf"/>
</dbReference>
<dbReference type="Gene3D" id="2.170.270.10">
    <property type="entry name" value="SET domain"/>
    <property type="match status" value="1"/>
</dbReference>
<evidence type="ECO:0000256" key="7">
    <source>
        <dbReference type="ARBA" id="ARBA00022691"/>
    </source>
</evidence>
<keyword evidence="12 14" id="KW-0539">Nucleus</keyword>
<evidence type="ECO:0000259" key="19">
    <source>
        <dbReference type="PROSITE" id="PS50868"/>
    </source>
</evidence>
<keyword evidence="6" id="KW-0808">Transferase</keyword>
<feature type="region of interest" description="Disordered" evidence="15">
    <location>
        <begin position="68"/>
        <end position="117"/>
    </location>
</feature>
<name>A0A9Q0JP89_9ROSI</name>
<feature type="domain" description="Post-SET" evidence="19">
    <location>
        <begin position="635"/>
        <end position="651"/>
    </location>
</feature>
<dbReference type="PROSITE" id="PS51575">
    <property type="entry name" value="SAM_MT43_SUVAR39_2"/>
    <property type="match status" value="1"/>
</dbReference>
<dbReference type="Pfam" id="PF01529">
    <property type="entry name" value="DHHC"/>
    <property type="match status" value="1"/>
</dbReference>
<evidence type="ECO:0000256" key="1">
    <source>
        <dbReference type="ARBA" id="ARBA00004127"/>
    </source>
</evidence>
<dbReference type="SUPFAM" id="SSF88697">
    <property type="entry name" value="PUA domain-like"/>
    <property type="match status" value="1"/>
</dbReference>
<dbReference type="GO" id="GO:0032259">
    <property type="term" value="P:methylation"/>
    <property type="evidence" value="ECO:0007669"/>
    <property type="project" value="UniProtKB-KW"/>
</dbReference>
<feature type="compositionally biased region" description="Basic and acidic residues" evidence="15">
    <location>
        <begin position="976"/>
        <end position="990"/>
    </location>
</feature>
<evidence type="ECO:0000256" key="15">
    <source>
        <dbReference type="SAM" id="MobiDB-lite"/>
    </source>
</evidence>
<dbReference type="Pfam" id="PF00856">
    <property type="entry name" value="SET"/>
    <property type="match status" value="1"/>
</dbReference>
<evidence type="ECO:0000313" key="21">
    <source>
        <dbReference type="EMBL" id="KAJ4848102.1"/>
    </source>
</evidence>
<evidence type="ECO:0000256" key="12">
    <source>
        <dbReference type="ARBA" id="ARBA00023242"/>
    </source>
</evidence>
<feature type="compositionally biased region" description="Low complexity" evidence="15">
    <location>
        <begin position="30"/>
        <end position="39"/>
    </location>
</feature>
<reference evidence="21" key="1">
    <citation type="submission" date="2022-02" db="EMBL/GenBank/DDBJ databases">
        <authorList>
            <person name="Henning P.M."/>
            <person name="McCubbin A.G."/>
            <person name="Shore J.S."/>
        </authorList>
    </citation>
    <scope>NUCLEOTIDE SEQUENCE</scope>
    <source>
        <strain evidence="21">F60SS</strain>
        <tissue evidence="21">Leaves</tissue>
    </source>
</reference>
<feature type="compositionally biased region" description="Polar residues" evidence="15">
    <location>
        <begin position="964"/>
        <end position="975"/>
    </location>
</feature>
<feature type="compositionally biased region" description="Polar residues" evidence="15">
    <location>
        <begin position="68"/>
        <end position="84"/>
    </location>
</feature>
<dbReference type="OrthoDB" id="5792673at2759"/>
<feature type="transmembrane region" description="Helical" evidence="16">
    <location>
        <begin position="778"/>
        <end position="801"/>
    </location>
</feature>
<dbReference type="FunFam" id="2.30.280.10:FF:000003">
    <property type="entry name" value="Histone-lysine N-methyltransferase, H3 lysine-9 specific SUVH5"/>
    <property type="match status" value="1"/>
</dbReference>
<gene>
    <name evidence="21" type="ORF">Tsubulata_023523</name>
</gene>
<evidence type="ECO:0008006" key="23">
    <source>
        <dbReference type="Google" id="ProtNLM"/>
    </source>
</evidence>
<evidence type="ECO:0000259" key="17">
    <source>
        <dbReference type="PROSITE" id="PS50280"/>
    </source>
</evidence>
<evidence type="ECO:0000256" key="3">
    <source>
        <dbReference type="ARBA" id="ARBA00008574"/>
    </source>
</evidence>
<evidence type="ECO:0000256" key="4">
    <source>
        <dbReference type="ARBA" id="ARBA00022454"/>
    </source>
</evidence>
<evidence type="ECO:0000256" key="11">
    <source>
        <dbReference type="ARBA" id="ARBA00023136"/>
    </source>
</evidence>
<dbReference type="GO" id="GO:0005634">
    <property type="term" value="C:nucleus"/>
    <property type="evidence" value="ECO:0007669"/>
    <property type="project" value="UniProtKB-SubCell"/>
</dbReference>
<evidence type="ECO:0000313" key="22">
    <source>
        <dbReference type="Proteomes" id="UP001141552"/>
    </source>
</evidence>
<dbReference type="InterPro" id="IPR025794">
    <property type="entry name" value="H3-K9-MeTrfase_plant"/>
</dbReference>
<dbReference type="Pfam" id="PF05033">
    <property type="entry name" value="Pre-SET"/>
    <property type="match status" value="1"/>
</dbReference>
<keyword evidence="22" id="KW-1185">Reference proteome</keyword>
<evidence type="ECO:0000256" key="2">
    <source>
        <dbReference type="ARBA" id="ARBA00004584"/>
    </source>
</evidence>
<evidence type="ECO:0000259" key="18">
    <source>
        <dbReference type="PROSITE" id="PS50867"/>
    </source>
</evidence>
<keyword evidence="5" id="KW-0489">Methyltransferase</keyword>
<keyword evidence="9" id="KW-0156">Chromatin regulator</keyword>
<dbReference type="PANTHER" id="PTHR45660:SF13">
    <property type="entry name" value="HISTONE-LYSINE N-METHYLTRANSFERASE SETMAR"/>
    <property type="match status" value="1"/>
</dbReference>
<feature type="region of interest" description="Disordered" evidence="15">
    <location>
        <begin position="1"/>
        <end position="42"/>
    </location>
</feature>
<feature type="domain" description="YDG" evidence="20">
    <location>
        <begin position="198"/>
        <end position="348"/>
    </location>
</feature>
<dbReference type="PROSITE" id="PS50216">
    <property type="entry name" value="DHHC"/>
    <property type="match status" value="1"/>
</dbReference>